<feature type="transmembrane region" description="Helical" evidence="9">
    <location>
        <begin position="257"/>
        <end position="279"/>
    </location>
</feature>
<sequence length="680" mass="73307">MAETAVQPPLSQAVGYIVVVLIGAIIALVMMLVTKVLKKTTGEDNKKTEMFMTANRTVRTGLTASAVISSWLWSTQLLGSSFTGYDYGVSGPFWFAAGCSPMIVFFALVGISCKRKIPEAHTSLEVVRIRYGHIAHAVFMVLCLVNNIFASANMLLGASAVISAITGMHIIAATFLLPVGVTVYTFVGGIKATFLTDYFHTTIILIIACYFSVKAFQSDQIGSVGNLYELLKSAGQRHPVSGNQDGTYLTMTSKDGILFGILHTCSNFGLVIMDTSYFIKAFSASPKAVVPGYAIGGAMYFSIPWALGTVMSSVALGLENQPNFPTYPRRMTSSEVSGGLVLPYAAMTIAGKGGAAAVLLMIFMAVTSTLSAQVIAVSSILSFDVYREYFKRSATDRDVIRASHLGVIFFAAFCAGFSTMLHYVGVDLGWTLYMLGVVTCPGIFPMVFTVLWRRQSKAAAILSPILGLATGLAVWLTTAGHFGGEVTVATTGQVLPCVYGTVASAFSPILYSVLITLIRPQDYDWSDFKKEKLSLEKLESDLTTVHHETRDSTAGSIEDGGVNSAAVKAQELKRWGRIAAFWAVATFLGHWVLWPLPMYGSHYVFGKGFYIAWVVVAIIWLWATMFVETLYPIVDGGYQQILQVYRGLRGRQPLPAVAKPGGESADGSISDGAQGEQVKA</sequence>
<comment type="subcellular location">
    <subcellularLocation>
        <location evidence="1">Membrane</location>
        <topology evidence="1">Multi-pass membrane protein</topology>
    </subcellularLocation>
</comment>
<evidence type="ECO:0000256" key="3">
    <source>
        <dbReference type="ARBA" id="ARBA00022448"/>
    </source>
</evidence>
<dbReference type="GO" id="GO:0015204">
    <property type="term" value="F:urea transmembrane transporter activity"/>
    <property type="evidence" value="ECO:0000318"/>
    <property type="project" value="GO_Central"/>
</dbReference>
<dbReference type="InterPro" id="IPR031155">
    <property type="entry name" value="DUR"/>
</dbReference>
<feature type="region of interest" description="Disordered" evidence="8">
    <location>
        <begin position="658"/>
        <end position="680"/>
    </location>
</feature>
<feature type="transmembrane region" description="Helical" evidence="9">
    <location>
        <begin position="134"/>
        <end position="156"/>
    </location>
</feature>
<feature type="transmembrane region" description="Helical" evidence="9">
    <location>
        <begin position="459"/>
        <end position="478"/>
    </location>
</feature>
<keyword evidence="4 9" id="KW-0812">Transmembrane</keyword>
<dbReference type="AlphaFoldDB" id="C8VKL8"/>
<feature type="transmembrane region" description="Helical" evidence="9">
    <location>
        <begin position="357"/>
        <end position="383"/>
    </location>
</feature>
<dbReference type="NCBIfam" id="TIGR00813">
    <property type="entry name" value="sss"/>
    <property type="match status" value="1"/>
</dbReference>
<reference evidence="11" key="2">
    <citation type="journal article" date="2009" name="Fungal Genet. Biol.">
        <title>The 2008 update of the Aspergillus nidulans genome annotation: a community effort.</title>
        <authorList>
            <person name="Wortman J.R."/>
            <person name="Gilsenan J.M."/>
            <person name="Joardar V."/>
            <person name="Deegan J."/>
            <person name="Clutterbuck J."/>
            <person name="Andersen M.R."/>
            <person name="Archer D."/>
            <person name="Bencina M."/>
            <person name="Braus G."/>
            <person name="Coutinho P."/>
            <person name="von Dohren H."/>
            <person name="Doonan J."/>
            <person name="Driessen A.J."/>
            <person name="Durek P."/>
            <person name="Espeso E."/>
            <person name="Fekete E."/>
            <person name="Flipphi M."/>
            <person name="Estrada C.G."/>
            <person name="Geysens S."/>
            <person name="Goldman G."/>
            <person name="de Groot P.W."/>
            <person name="Hansen K."/>
            <person name="Harris S.D."/>
            <person name="Heinekamp T."/>
            <person name="Helmstaedt K."/>
            <person name="Henrissat B."/>
            <person name="Hofmann G."/>
            <person name="Homan T."/>
            <person name="Horio T."/>
            <person name="Horiuchi H."/>
            <person name="James S."/>
            <person name="Jones M."/>
            <person name="Karaffa L."/>
            <person name="Karanyi Z."/>
            <person name="Kato M."/>
            <person name="Keller N."/>
            <person name="Kelly D.E."/>
            <person name="Kiel J.A."/>
            <person name="Kim J.M."/>
            <person name="van der Klei I.J."/>
            <person name="Klis F.M."/>
            <person name="Kovalchuk A."/>
            <person name="Krasevec N."/>
            <person name="Kubicek C.P."/>
            <person name="Liu B."/>
            <person name="Maccabe A."/>
            <person name="Meyer V."/>
            <person name="Mirabito P."/>
            <person name="Miskei M."/>
            <person name="Mos M."/>
            <person name="Mullins J."/>
            <person name="Nelson D.R."/>
            <person name="Nielsen J."/>
            <person name="Oakley B.R."/>
            <person name="Osmani S.A."/>
            <person name="Pakula T."/>
            <person name="Paszewski A."/>
            <person name="Paulsen I."/>
            <person name="Pilsyk S."/>
            <person name="Pocsi I."/>
            <person name="Punt P.J."/>
            <person name="Ram A.F."/>
            <person name="Ren Q."/>
            <person name="Robellet X."/>
            <person name="Robson G."/>
            <person name="Seiboth B."/>
            <person name="van Solingen P."/>
            <person name="Specht T."/>
            <person name="Sun J."/>
            <person name="Taheri-Talesh N."/>
            <person name="Takeshita N."/>
            <person name="Ussery D."/>
            <person name="vanKuyk P.A."/>
            <person name="Visser H."/>
            <person name="van de Vondervoort P.J."/>
            <person name="de Vries R.P."/>
            <person name="Walton J."/>
            <person name="Xiang X."/>
            <person name="Xiong Y."/>
            <person name="Zeng A.P."/>
            <person name="Brandt B.W."/>
            <person name="Cornell M.J."/>
            <person name="van den Hondel C.A."/>
            <person name="Visser J."/>
            <person name="Oliver S.G."/>
            <person name="Turner G."/>
        </authorList>
    </citation>
    <scope>GENOME REANNOTATION</scope>
    <source>
        <strain evidence="11">FGSC A4 / ATCC 38163 / CBS 112.46 / NRRL 194 / M139</strain>
    </source>
</reference>
<dbReference type="PANTHER" id="PTHR46154">
    <property type="match status" value="1"/>
</dbReference>
<keyword evidence="5 9" id="KW-1133">Transmembrane helix</keyword>
<reference evidence="11" key="1">
    <citation type="journal article" date="2005" name="Nature">
        <title>Sequencing of Aspergillus nidulans and comparative analysis with A. fumigatus and A. oryzae.</title>
        <authorList>
            <person name="Galagan J.E."/>
            <person name="Calvo S.E."/>
            <person name="Cuomo C."/>
            <person name="Ma L.J."/>
            <person name="Wortman J.R."/>
            <person name="Batzoglou S."/>
            <person name="Lee S.I."/>
            <person name="Basturkmen M."/>
            <person name="Spevak C.C."/>
            <person name="Clutterbuck J."/>
            <person name="Kapitonov V."/>
            <person name="Jurka J."/>
            <person name="Scazzocchio C."/>
            <person name="Farman M."/>
            <person name="Butler J."/>
            <person name="Purcell S."/>
            <person name="Harris S."/>
            <person name="Braus G.H."/>
            <person name="Draht O."/>
            <person name="Busch S."/>
            <person name="D'Enfert C."/>
            <person name="Bouchier C."/>
            <person name="Goldman G.H."/>
            <person name="Bell-Pedersen D."/>
            <person name="Griffiths-Jones S."/>
            <person name="Doonan J.H."/>
            <person name="Yu J."/>
            <person name="Vienken K."/>
            <person name="Pain A."/>
            <person name="Freitag M."/>
            <person name="Selker E.U."/>
            <person name="Archer D.B."/>
            <person name="Penalva M.A."/>
            <person name="Oakley B.R."/>
            <person name="Momany M."/>
            <person name="Tanaka T."/>
            <person name="Kumagai T."/>
            <person name="Asai K."/>
            <person name="Machida M."/>
            <person name="Nierman W.C."/>
            <person name="Denning D.W."/>
            <person name="Caddick M."/>
            <person name="Hynes M."/>
            <person name="Paoletti M."/>
            <person name="Fischer R."/>
            <person name="Miller B."/>
            <person name="Dyer P."/>
            <person name="Sachs M.S."/>
            <person name="Osmani S.A."/>
            <person name="Birren B.W."/>
        </authorList>
    </citation>
    <scope>NUCLEOTIDE SEQUENCE [LARGE SCALE GENOMIC DNA]</scope>
    <source>
        <strain evidence="11">FGSC A4 / ATCC 38163 / CBS 112.46 / NRRL 194 / M139</strain>
    </source>
</reference>
<dbReference type="STRING" id="227321.C8VKL8"/>
<proteinExistence type="inferred from homology"/>
<keyword evidence="11" id="KW-1185">Reference proteome</keyword>
<dbReference type="eggNOG" id="KOG2348">
    <property type="taxonomic scope" value="Eukaryota"/>
</dbReference>
<feature type="transmembrane region" description="Helical" evidence="9">
    <location>
        <begin position="93"/>
        <end position="113"/>
    </location>
</feature>
<evidence type="ECO:0000256" key="7">
    <source>
        <dbReference type="RuleBase" id="RU362091"/>
    </source>
</evidence>
<feature type="transmembrane region" description="Helical" evidence="9">
    <location>
        <begin position="162"/>
        <end position="187"/>
    </location>
</feature>
<dbReference type="FunFam" id="1.20.1730.10:FF:000006">
    <property type="entry name" value="Urea active transporter"/>
    <property type="match status" value="1"/>
</dbReference>
<feature type="transmembrane region" description="Helical" evidence="9">
    <location>
        <begin position="57"/>
        <end position="73"/>
    </location>
</feature>
<feature type="transmembrane region" description="Helical" evidence="9">
    <location>
        <begin position="194"/>
        <end position="213"/>
    </location>
</feature>
<dbReference type="OrthoDB" id="6132759at2759"/>
<feature type="transmembrane region" description="Helical" evidence="9">
    <location>
        <begin position="608"/>
        <end position="631"/>
    </location>
</feature>
<evidence type="ECO:0000256" key="2">
    <source>
        <dbReference type="ARBA" id="ARBA00006434"/>
    </source>
</evidence>
<dbReference type="RefSeq" id="XP_050468938.1">
    <property type="nucleotide sequence ID" value="XM_050613097.1"/>
</dbReference>
<keyword evidence="6 9" id="KW-0472">Membrane</keyword>
<dbReference type="OMA" id="EYLMADQ"/>
<dbReference type="GO" id="GO:0005886">
    <property type="term" value="C:plasma membrane"/>
    <property type="evidence" value="ECO:0000318"/>
    <property type="project" value="GO_Central"/>
</dbReference>
<dbReference type="InParanoid" id="C8VKL8"/>
<dbReference type="InterPro" id="IPR001734">
    <property type="entry name" value="Na/solute_symporter"/>
</dbReference>
<dbReference type="Pfam" id="PF00474">
    <property type="entry name" value="SSF"/>
    <property type="match status" value="1"/>
</dbReference>
<evidence type="ECO:0000256" key="6">
    <source>
        <dbReference type="ARBA" id="ARBA00023136"/>
    </source>
</evidence>
<evidence type="ECO:0000256" key="5">
    <source>
        <dbReference type="ARBA" id="ARBA00022989"/>
    </source>
</evidence>
<keyword evidence="3" id="KW-0813">Transport</keyword>
<dbReference type="GeneID" id="2875259"/>
<evidence type="ECO:0000256" key="4">
    <source>
        <dbReference type="ARBA" id="ARBA00022692"/>
    </source>
</evidence>
<dbReference type="Proteomes" id="UP000000560">
    <property type="component" value="Chromosome VII"/>
</dbReference>
<dbReference type="EMBL" id="BN001307">
    <property type="protein sequence ID" value="CBF87172.1"/>
    <property type="molecule type" value="Genomic_DNA"/>
</dbReference>
<dbReference type="PROSITE" id="PS50283">
    <property type="entry name" value="NA_SOLUT_SYMP_3"/>
    <property type="match status" value="1"/>
</dbReference>
<evidence type="ECO:0000313" key="11">
    <source>
        <dbReference type="Proteomes" id="UP000000560"/>
    </source>
</evidence>
<dbReference type="GO" id="GO:0015606">
    <property type="term" value="F:spermidine transmembrane transporter activity"/>
    <property type="evidence" value="ECO:0007669"/>
    <property type="project" value="UniProtKB-ARBA"/>
</dbReference>
<evidence type="ECO:0000256" key="8">
    <source>
        <dbReference type="SAM" id="MobiDB-lite"/>
    </source>
</evidence>
<gene>
    <name evidence="10" type="ORF">ANIA_02598</name>
</gene>
<dbReference type="Gene3D" id="1.20.1730.10">
    <property type="entry name" value="Sodium/glucose cotransporter"/>
    <property type="match status" value="1"/>
</dbReference>
<comment type="similarity">
    <text evidence="2 7">Belongs to the sodium:solute symporter (SSF) (TC 2.A.21) family.</text>
</comment>
<feature type="transmembrane region" description="Helical" evidence="9">
    <location>
        <begin position="430"/>
        <end position="452"/>
    </location>
</feature>
<evidence type="ECO:0000313" key="10">
    <source>
        <dbReference type="EMBL" id="CBF87172.1"/>
    </source>
</evidence>
<evidence type="ECO:0000256" key="9">
    <source>
        <dbReference type="SAM" id="Phobius"/>
    </source>
</evidence>
<protein>
    <submittedName>
        <fullName evidence="10">Urea active transporter, putative (AFU_orthologue AFUA_1G17570)</fullName>
    </submittedName>
</protein>
<evidence type="ECO:0000256" key="1">
    <source>
        <dbReference type="ARBA" id="ARBA00004141"/>
    </source>
</evidence>
<feature type="transmembrane region" description="Helical" evidence="9">
    <location>
        <begin position="404"/>
        <end position="424"/>
    </location>
</feature>
<dbReference type="PANTHER" id="PTHR46154:SF1">
    <property type="entry name" value="ACTIVE TRANSPORTER, PUTATIVE (AFU_ORTHOLOGUE AFUA_1G17570)-RELATED"/>
    <property type="match status" value="1"/>
</dbReference>
<dbReference type="KEGG" id="ani:ANIA_02598"/>
<dbReference type="VEuPathDB" id="FungiDB:AN2598"/>
<name>C8VKL8_EMENI</name>
<dbReference type="HOGENOM" id="CLU_010778_2_1_1"/>
<feature type="transmembrane region" description="Helical" evidence="9">
    <location>
        <begin position="291"/>
        <end position="318"/>
    </location>
</feature>
<feature type="transmembrane region" description="Helical" evidence="9">
    <location>
        <begin position="13"/>
        <end position="37"/>
    </location>
</feature>
<feature type="transmembrane region" description="Helical" evidence="9">
    <location>
        <begin position="578"/>
        <end position="596"/>
    </location>
</feature>
<organism evidence="10 11">
    <name type="scientific">Emericella nidulans (strain FGSC A4 / ATCC 38163 / CBS 112.46 / NRRL 194 / M139)</name>
    <name type="common">Aspergillus nidulans</name>
    <dbReference type="NCBI Taxonomy" id="227321"/>
    <lineage>
        <taxon>Eukaryota</taxon>
        <taxon>Fungi</taxon>
        <taxon>Dikarya</taxon>
        <taxon>Ascomycota</taxon>
        <taxon>Pezizomycotina</taxon>
        <taxon>Eurotiomycetes</taxon>
        <taxon>Eurotiomycetidae</taxon>
        <taxon>Eurotiales</taxon>
        <taxon>Aspergillaceae</taxon>
        <taxon>Aspergillus</taxon>
        <taxon>Aspergillus subgen. Nidulantes</taxon>
    </lineage>
</organism>
<dbReference type="InterPro" id="IPR038377">
    <property type="entry name" value="Na/Glc_symporter_sf"/>
</dbReference>
<feature type="transmembrane region" description="Helical" evidence="9">
    <location>
        <begin position="498"/>
        <end position="518"/>
    </location>
</feature>
<dbReference type="CDD" id="cd11476">
    <property type="entry name" value="SLC5sbd_DUR3"/>
    <property type="match status" value="1"/>
</dbReference>
<accession>C8VKL8</accession>